<keyword evidence="1" id="KW-1133">Transmembrane helix</keyword>
<dbReference type="EMBL" id="MZ089752">
    <property type="protein sequence ID" value="QXN75017.1"/>
    <property type="molecule type" value="Genomic_DNA"/>
</dbReference>
<reference evidence="2" key="1">
    <citation type="submission" date="2021-04" db="EMBL/GenBank/DDBJ databases">
        <title>Genomes of microviruses identified in yellow-bellied marmot fecal samples.</title>
        <authorList>
            <person name="Varsani A."/>
            <person name="Kraberger S."/>
            <person name="Chatterjee A."/>
            <person name="Richet C."/>
            <person name="Fontenele R.S."/>
            <person name="Schmidlin K."/>
            <person name="Blumstein D.T."/>
        </authorList>
    </citation>
    <scope>NUCLEOTIDE SEQUENCE</scope>
    <source>
        <strain evidence="2">Mar6</strain>
    </source>
</reference>
<sequence>MEIDSLFYQCRAFHDFFSFAVCYWAHCRLMVYFLYILICILLIKYILKSRKY</sequence>
<evidence type="ECO:0000256" key="1">
    <source>
        <dbReference type="SAM" id="Phobius"/>
    </source>
</evidence>
<name>A0A8F5MIP5_9VIRU</name>
<evidence type="ECO:0000313" key="2">
    <source>
        <dbReference type="EMBL" id="QXN75017.1"/>
    </source>
</evidence>
<proteinExistence type="predicted"/>
<keyword evidence="1" id="KW-0472">Membrane</keyword>
<organism evidence="2">
    <name type="scientific">Microvirus mar6</name>
    <dbReference type="NCBI Taxonomy" id="2851196"/>
    <lineage>
        <taxon>Viruses</taxon>
        <taxon>Monodnaviria</taxon>
        <taxon>Sangervirae</taxon>
        <taxon>Phixviricota</taxon>
        <taxon>Malgrandaviricetes</taxon>
        <taxon>Petitvirales</taxon>
        <taxon>Microviridae</taxon>
    </lineage>
</organism>
<accession>A0A8F5MIP5</accession>
<protein>
    <submittedName>
        <fullName evidence="2">Uncharacterized protein</fullName>
    </submittedName>
</protein>
<feature type="transmembrane region" description="Helical" evidence="1">
    <location>
        <begin position="29"/>
        <end position="47"/>
    </location>
</feature>
<keyword evidence="1" id="KW-0812">Transmembrane</keyword>